<evidence type="ECO:0000256" key="16">
    <source>
        <dbReference type="SAM" id="MobiDB-lite"/>
    </source>
</evidence>
<evidence type="ECO:0000256" key="9">
    <source>
        <dbReference type="ARBA" id="ARBA00023139"/>
    </source>
</evidence>
<comment type="subcellular location">
    <subcellularLocation>
        <location evidence="1">Cell membrane</location>
        <topology evidence="1">Lipid-anchor</topology>
    </subcellularLocation>
</comment>
<dbReference type="Proteomes" id="UP000052978">
    <property type="component" value="Unassembled WGS sequence"/>
</dbReference>
<dbReference type="PROSITE" id="PS50088">
    <property type="entry name" value="ANK_REPEAT"/>
    <property type="match status" value="4"/>
</dbReference>
<dbReference type="SUPFAM" id="SSF48403">
    <property type="entry name" value="Ankyrin repeat"/>
    <property type="match status" value="1"/>
</dbReference>
<keyword evidence="8" id="KW-0472">Membrane</keyword>
<comment type="subunit">
    <text evidence="13">Binds PP1.</text>
</comment>
<evidence type="ECO:0000256" key="6">
    <source>
        <dbReference type="ARBA" id="ARBA00023043"/>
    </source>
</evidence>
<evidence type="ECO:0000256" key="15">
    <source>
        <dbReference type="PROSITE-ProRule" id="PRU00023"/>
    </source>
</evidence>
<evidence type="ECO:0000256" key="1">
    <source>
        <dbReference type="ARBA" id="ARBA00004193"/>
    </source>
</evidence>
<protein>
    <recommendedName>
        <fullName evidence="14">Protein phosphatase 1 regulatory subunit 16A</fullName>
    </recommendedName>
</protein>
<keyword evidence="4" id="KW-0597">Phosphoprotein</keyword>
<proteinExistence type="predicted"/>
<evidence type="ECO:0000256" key="3">
    <source>
        <dbReference type="ARBA" id="ARBA00022481"/>
    </source>
</evidence>
<keyword evidence="10" id="KW-0449">Lipoprotein</keyword>
<evidence type="ECO:0000256" key="14">
    <source>
        <dbReference type="ARBA" id="ARBA00072668"/>
    </source>
</evidence>
<sequence length="487" mass="53251">MAEHLELLAEMPAVSRMSTQERLKHAQKRRAQQVKMWAQAEKEAQGRKGHRERLRKEAAGGRLQKRVLFPPSVTLLEAAARNDLEEVRQFLQSGVSPDLANEDGLTALHQSCIDDFREMVQQLLEAGATVNARDSESWTPLHAAATCGHLHLVELLIARGADLLAVNTDGNMPYDLCEDEQTLDCLETAMANRGITQDGIEGARALPELHMLEHIRGLLRTGADLDAPGDHGATLLHIAAANGFSEAAALLLEHRVSLGAKDRDGWEPLHAAAYWGQVHLVELLVAHGADLNGKSLMEETPLDLCGDEEVVRRVSLTQRTSLYRKEHAQEAIVWQQPPPTSPEPQEEDEDGQTDTELRPPPPEEEDSEVSRPHNGRVGGTPGRHLYSKRLDRSVSYQLSPLESVAPDSLGHSLGRTKAHHTLAELKRQRAAAKLQRGPEAPGPGLSADTEAPQPECGSRAGGDPPLLKLTAPSEEAPVEKRPCCLLM</sequence>
<dbReference type="FunFam" id="1.25.40.20:FF:000079">
    <property type="entry name" value="Protein phosphatase 1 regulatory subunit 16B"/>
    <property type="match status" value="1"/>
</dbReference>
<keyword evidence="6 15" id="KW-0040">ANK repeat</keyword>
<evidence type="ECO:0000256" key="5">
    <source>
        <dbReference type="ARBA" id="ARBA00022737"/>
    </source>
</evidence>
<evidence type="ECO:0000256" key="12">
    <source>
        <dbReference type="ARBA" id="ARBA00055219"/>
    </source>
</evidence>
<keyword evidence="5" id="KW-0677">Repeat</keyword>
<dbReference type="GO" id="GO:0005886">
    <property type="term" value="C:plasma membrane"/>
    <property type="evidence" value="ECO:0007669"/>
    <property type="project" value="UniProtKB-SubCell"/>
</dbReference>
<dbReference type="GO" id="GO:0017020">
    <property type="term" value="F:myosin phosphatase regulator activity"/>
    <property type="evidence" value="ECO:0007669"/>
    <property type="project" value="TreeGrafter"/>
</dbReference>
<keyword evidence="3" id="KW-0488">Methylation</keyword>
<keyword evidence="7" id="KW-0175">Coiled coil</keyword>
<feature type="repeat" description="ANK" evidence="15">
    <location>
        <begin position="264"/>
        <end position="296"/>
    </location>
</feature>
<dbReference type="GO" id="GO:0005737">
    <property type="term" value="C:cytoplasm"/>
    <property type="evidence" value="ECO:0007669"/>
    <property type="project" value="TreeGrafter"/>
</dbReference>
<evidence type="ECO:0000313" key="18">
    <source>
        <dbReference type="Proteomes" id="UP000052978"/>
    </source>
</evidence>
<evidence type="ECO:0000313" key="17">
    <source>
        <dbReference type="EMBL" id="EPQ07044.1"/>
    </source>
</evidence>
<keyword evidence="11" id="KW-0636">Prenylation</keyword>
<dbReference type="InterPro" id="IPR036770">
    <property type="entry name" value="Ankyrin_rpt-contain_sf"/>
</dbReference>
<feature type="repeat" description="ANK" evidence="15">
    <location>
        <begin position="231"/>
        <end position="263"/>
    </location>
</feature>
<evidence type="ECO:0000256" key="13">
    <source>
        <dbReference type="ARBA" id="ARBA00063230"/>
    </source>
</evidence>
<dbReference type="PANTHER" id="PTHR24179:SF30">
    <property type="entry name" value="PROTEIN PHOSPHATASE 1 REGULATORY SUBUNIT 16A"/>
    <property type="match status" value="1"/>
</dbReference>
<dbReference type="AlphaFoldDB" id="S7MRL9"/>
<feature type="region of interest" description="Disordered" evidence="16">
    <location>
        <begin position="428"/>
        <end position="482"/>
    </location>
</feature>
<reference evidence="17 18" key="1">
    <citation type="journal article" date="2013" name="Nat. Commun.">
        <title>Genome analysis reveals insights into physiology and longevity of the Brandt's bat Myotis brandtii.</title>
        <authorList>
            <person name="Seim I."/>
            <person name="Fang X."/>
            <person name="Xiong Z."/>
            <person name="Lobanov A.V."/>
            <person name="Huang Z."/>
            <person name="Ma S."/>
            <person name="Feng Y."/>
            <person name="Turanov A.A."/>
            <person name="Zhu Y."/>
            <person name="Lenz T.L."/>
            <person name="Gerashchenko M.V."/>
            <person name="Fan D."/>
            <person name="Hee Yim S."/>
            <person name="Yao X."/>
            <person name="Jordan D."/>
            <person name="Xiong Y."/>
            <person name="Ma Y."/>
            <person name="Lyapunov A.N."/>
            <person name="Chen G."/>
            <person name="Kulakova O.I."/>
            <person name="Sun Y."/>
            <person name="Lee S.G."/>
            <person name="Bronson R.T."/>
            <person name="Moskalev A.A."/>
            <person name="Sunyaev S.R."/>
            <person name="Zhang G."/>
            <person name="Krogh A."/>
            <person name="Wang J."/>
            <person name="Gladyshev V.N."/>
        </authorList>
    </citation>
    <scope>NUCLEOTIDE SEQUENCE [LARGE SCALE GENOMIC DNA]</scope>
</reference>
<feature type="compositionally biased region" description="Acidic residues" evidence="16">
    <location>
        <begin position="344"/>
        <end position="353"/>
    </location>
</feature>
<feature type="repeat" description="ANK" evidence="15">
    <location>
        <begin position="136"/>
        <end position="168"/>
    </location>
</feature>
<evidence type="ECO:0000256" key="4">
    <source>
        <dbReference type="ARBA" id="ARBA00022553"/>
    </source>
</evidence>
<feature type="repeat" description="ANK" evidence="15">
    <location>
        <begin position="103"/>
        <end position="135"/>
    </location>
</feature>
<dbReference type="Gene3D" id="1.25.40.20">
    <property type="entry name" value="Ankyrin repeat-containing domain"/>
    <property type="match status" value="2"/>
</dbReference>
<dbReference type="EMBL" id="KE162096">
    <property type="protein sequence ID" value="EPQ07044.1"/>
    <property type="molecule type" value="Genomic_DNA"/>
</dbReference>
<evidence type="ECO:0000256" key="10">
    <source>
        <dbReference type="ARBA" id="ARBA00023288"/>
    </source>
</evidence>
<organism evidence="17 18">
    <name type="scientific">Myotis brandtii</name>
    <name type="common">Brandt's bat</name>
    <dbReference type="NCBI Taxonomy" id="109478"/>
    <lineage>
        <taxon>Eukaryota</taxon>
        <taxon>Metazoa</taxon>
        <taxon>Chordata</taxon>
        <taxon>Craniata</taxon>
        <taxon>Vertebrata</taxon>
        <taxon>Euteleostomi</taxon>
        <taxon>Mammalia</taxon>
        <taxon>Eutheria</taxon>
        <taxon>Laurasiatheria</taxon>
        <taxon>Chiroptera</taxon>
        <taxon>Yangochiroptera</taxon>
        <taxon>Vespertilionidae</taxon>
        <taxon>Myotis</taxon>
    </lineage>
</organism>
<dbReference type="PROSITE" id="PS50297">
    <property type="entry name" value="ANK_REP_REGION"/>
    <property type="match status" value="4"/>
</dbReference>
<dbReference type="InterPro" id="IPR002110">
    <property type="entry name" value="Ankyrin_rpt"/>
</dbReference>
<evidence type="ECO:0000256" key="7">
    <source>
        <dbReference type="ARBA" id="ARBA00023054"/>
    </source>
</evidence>
<dbReference type="InterPro" id="IPR051226">
    <property type="entry name" value="PP1_Regulatory_Subunit"/>
</dbReference>
<feature type="region of interest" description="Disordered" evidence="16">
    <location>
        <begin position="328"/>
        <end position="386"/>
    </location>
</feature>
<accession>S7MRL9</accession>
<dbReference type="eggNOG" id="KOG0505">
    <property type="taxonomic scope" value="Eukaryota"/>
</dbReference>
<keyword evidence="2" id="KW-1003">Cell membrane</keyword>
<evidence type="ECO:0000256" key="8">
    <source>
        <dbReference type="ARBA" id="ARBA00023136"/>
    </source>
</evidence>
<keyword evidence="9" id="KW-0564">Palmitate</keyword>
<dbReference type="FunFam" id="1.25.40.20:FF:000198">
    <property type="entry name" value="Myosin binding subunit, isoform P"/>
    <property type="match status" value="1"/>
</dbReference>
<keyword evidence="18" id="KW-1185">Reference proteome</keyword>
<comment type="function">
    <text evidence="12">Inhibits protein phosphatase 1 activity toward phosphorylase, myosin light chain and myosin substrates.</text>
</comment>
<name>S7MRL9_MYOBR</name>
<gene>
    <name evidence="17" type="ORF">D623_10006475</name>
</gene>
<dbReference type="SMART" id="SM00248">
    <property type="entry name" value="ANK"/>
    <property type="match status" value="5"/>
</dbReference>
<dbReference type="Pfam" id="PF12796">
    <property type="entry name" value="Ank_2"/>
    <property type="match status" value="2"/>
</dbReference>
<dbReference type="PANTHER" id="PTHR24179">
    <property type="entry name" value="PROTEIN PHOSPHATASE 1 REGULATORY SUBUNIT 12"/>
    <property type="match status" value="1"/>
</dbReference>
<dbReference type="GO" id="GO:0004857">
    <property type="term" value="F:enzyme inhibitor activity"/>
    <property type="evidence" value="ECO:0007669"/>
    <property type="project" value="TreeGrafter"/>
</dbReference>
<dbReference type="PRINTS" id="PR01415">
    <property type="entry name" value="ANKYRIN"/>
</dbReference>
<evidence type="ECO:0000256" key="11">
    <source>
        <dbReference type="ARBA" id="ARBA00023289"/>
    </source>
</evidence>
<evidence type="ECO:0000256" key="2">
    <source>
        <dbReference type="ARBA" id="ARBA00022475"/>
    </source>
</evidence>